<dbReference type="InterPro" id="IPR036188">
    <property type="entry name" value="FAD/NAD-bd_sf"/>
</dbReference>
<accession>W6XVK8</accession>
<evidence type="ECO:0000256" key="1">
    <source>
        <dbReference type="ARBA" id="ARBA00007992"/>
    </source>
</evidence>
<keyword evidence="3" id="KW-0274">FAD</keyword>
<keyword evidence="5" id="KW-0503">Monooxygenase</keyword>
<name>W6XVK8_COCC2</name>
<dbReference type="InterPro" id="IPR050493">
    <property type="entry name" value="FAD-dep_Monooxygenase_BioMet"/>
</dbReference>
<dbReference type="GO" id="GO:0071949">
    <property type="term" value="F:FAD binding"/>
    <property type="evidence" value="ECO:0007669"/>
    <property type="project" value="InterPro"/>
</dbReference>
<reference evidence="7 8" key="1">
    <citation type="journal article" date="2013" name="PLoS Genet.">
        <title>Comparative genome structure, secondary metabolite, and effector coding capacity across Cochliobolus pathogens.</title>
        <authorList>
            <person name="Condon B.J."/>
            <person name="Leng Y."/>
            <person name="Wu D."/>
            <person name="Bushley K.E."/>
            <person name="Ohm R.A."/>
            <person name="Otillar R."/>
            <person name="Martin J."/>
            <person name="Schackwitz W."/>
            <person name="Grimwood J."/>
            <person name="MohdZainudin N."/>
            <person name="Xue C."/>
            <person name="Wang R."/>
            <person name="Manning V.A."/>
            <person name="Dhillon B."/>
            <person name="Tu Z.J."/>
            <person name="Steffenson B.J."/>
            <person name="Salamov A."/>
            <person name="Sun H."/>
            <person name="Lowry S."/>
            <person name="LaButti K."/>
            <person name="Han J."/>
            <person name="Copeland A."/>
            <person name="Lindquist E."/>
            <person name="Barry K."/>
            <person name="Schmutz J."/>
            <person name="Baker S.E."/>
            <person name="Ciuffetti L.M."/>
            <person name="Grigoriev I.V."/>
            <person name="Zhong S."/>
            <person name="Turgeon B.G."/>
        </authorList>
    </citation>
    <scope>NUCLEOTIDE SEQUENCE [LARGE SCALE GENOMIC DNA]</scope>
    <source>
        <strain evidence="7 8">26-R-13</strain>
    </source>
</reference>
<dbReference type="HOGENOM" id="CLU_009665_19_3_1"/>
<dbReference type="eggNOG" id="KOG2614">
    <property type="taxonomic scope" value="Eukaryota"/>
</dbReference>
<dbReference type="GO" id="GO:0004497">
    <property type="term" value="F:monooxygenase activity"/>
    <property type="evidence" value="ECO:0007669"/>
    <property type="project" value="UniProtKB-KW"/>
</dbReference>
<dbReference type="RefSeq" id="XP_007718900.1">
    <property type="nucleotide sequence ID" value="XM_007720710.1"/>
</dbReference>
<keyword evidence="2" id="KW-0285">Flavoprotein</keyword>
<dbReference type="Pfam" id="PF01494">
    <property type="entry name" value="FAD_binding_3"/>
    <property type="match status" value="1"/>
</dbReference>
<dbReference type="SUPFAM" id="SSF54373">
    <property type="entry name" value="FAD-linked reductases, C-terminal domain"/>
    <property type="match status" value="1"/>
</dbReference>
<dbReference type="PRINTS" id="PR00420">
    <property type="entry name" value="RNGMNOXGNASE"/>
</dbReference>
<comment type="similarity">
    <text evidence="1">Belongs to the paxM FAD-dependent monooxygenase family.</text>
</comment>
<dbReference type="FunFam" id="3.50.50.60:FF:000115">
    <property type="entry name" value="Salicylate hydroxylase, putative"/>
    <property type="match status" value="1"/>
</dbReference>
<evidence type="ECO:0000259" key="6">
    <source>
        <dbReference type="Pfam" id="PF01494"/>
    </source>
</evidence>
<evidence type="ECO:0000256" key="4">
    <source>
        <dbReference type="ARBA" id="ARBA00023002"/>
    </source>
</evidence>
<dbReference type="PANTHER" id="PTHR13789:SF306">
    <property type="entry name" value="HYDROXYLASE, PUTATIVE-RELATED"/>
    <property type="match status" value="1"/>
</dbReference>
<evidence type="ECO:0000256" key="3">
    <source>
        <dbReference type="ARBA" id="ARBA00022827"/>
    </source>
</evidence>
<gene>
    <name evidence="7" type="ORF">COCCADRAFT_31517</name>
</gene>
<dbReference type="InterPro" id="IPR002938">
    <property type="entry name" value="FAD-bd"/>
</dbReference>
<dbReference type="EMBL" id="KI965127">
    <property type="protein sequence ID" value="EUC26794.1"/>
    <property type="molecule type" value="Genomic_DNA"/>
</dbReference>
<dbReference type="Gene3D" id="3.50.50.60">
    <property type="entry name" value="FAD/NAD(P)-binding domain"/>
    <property type="match status" value="1"/>
</dbReference>
<dbReference type="OrthoDB" id="16820at2759"/>
<dbReference type="KEGG" id="bze:COCCADRAFT_31517"/>
<dbReference type="GeneID" id="19146963"/>
<dbReference type="PANTHER" id="PTHR13789">
    <property type="entry name" value="MONOOXYGENASE"/>
    <property type="match status" value="1"/>
</dbReference>
<evidence type="ECO:0000313" key="8">
    <source>
        <dbReference type="Proteomes" id="UP000053841"/>
    </source>
</evidence>
<organism evidence="7 8">
    <name type="scientific">Cochliobolus carbonum (strain 26-R-13)</name>
    <name type="common">Maize leaf spot fungus</name>
    <name type="synonym">Bipolaris zeicola</name>
    <dbReference type="NCBI Taxonomy" id="930089"/>
    <lineage>
        <taxon>Eukaryota</taxon>
        <taxon>Fungi</taxon>
        <taxon>Dikarya</taxon>
        <taxon>Ascomycota</taxon>
        <taxon>Pezizomycotina</taxon>
        <taxon>Dothideomycetes</taxon>
        <taxon>Pleosporomycetidae</taxon>
        <taxon>Pleosporales</taxon>
        <taxon>Pleosporineae</taxon>
        <taxon>Pleosporaceae</taxon>
        <taxon>Bipolaris</taxon>
    </lineage>
</organism>
<keyword evidence="4" id="KW-0560">Oxidoreductase</keyword>
<feature type="domain" description="FAD-binding" evidence="6">
    <location>
        <begin position="109"/>
        <end position="435"/>
    </location>
</feature>
<sequence length="537" mass="60486">MFFNTLTGIHTRVWDQVTINLASFRVKRFHFQQNSRTSDNITQYVRRDYGYIKSERYRKTASSRYTVYLPTTYPSQALRFLKRVGTEHSASEEINNIRPSSQQAQVKLNIVIVGAGLCGLSLAVALSRRGHSVRLLEQASQLGEVGAGIQIPPNSGRLLQRWNVLQHLHKDAVQPEGIYFRRWETGNTIGYTALGQTFQDDFDVPYYVLHRAHFHEALYQRALEPGVSVKLGCRVKEYEDSKGSVVLESGQRIHGDLIIAADGINSAARATLFPDTNNEPDFHGFAAYRATVPIARMKEDPDIASMLDKPALNIWIGEDRHVMTYAIAGGESFNMVLSHIDHSNPASWAKRFLKEDVQKEFKGWDPRLTKIISLIDECLKWPLKVGRPLQTWTSPSSRLIIVGDAAHAMLPYMSQGAAMAVEDGAALAVVLNKITSLEQLPFALRLFEKERMKRCGDMQNASTVNGYIWHFPDGPEQVARDSAMSAEVLGLPFTSSANQWSDPVTQWWAYGYDAESVMEEAWNKSVRELIARAAKHE</sequence>
<evidence type="ECO:0000256" key="2">
    <source>
        <dbReference type="ARBA" id="ARBA00022630"/>
    </source>
</evidence>
<protein>
    <recommendedName>
        <fullName evidence="6">FAD-binding domain-containing protein</fullName>
    </recommendedName>
</protein>
<dbReference type="Proteomes" id="UP000053841">
    <property type="component" value="Unassembled WGS sequence"/>
</dbReference>
<evidence type="ECO:0000313" key="7">
    <source>
        <dbReference type="EMBL" id="EUC26794.1"/>
    </source>
</evidence>
<dbReference type="AlphaFoldDB" id="W6XVK8"/>
<dbReference type="SUPFAM" id="SSF51905">
    <property type="entry name" value="FAD/NAD(P)-binding domain"/>
    <property type="match status" value="1"/>
</dbReference>
<dbReference type="STRING" id="930089.W6XVK8"/>
<keyword evidence="8" id="KW-1185">Reference proteome</keyword>
<evidence type="ECO:0000256" key="5">
    <source>
        <dbReference type="ARBA" id="ARBA00023033"/>
    </source>
</evidence>
<proteinExistence type="inferred from homology"/>